<keyword evidence="1" id="KW-1133">Transmembrane helix</keyword>
<proteinExistence type="predicted"/>
<keyword evidence="1" id="KW-0812">Transmembrane</keyword>
<feature type="transmembrane region" description="Helical" evidence="1">
    <location>
        <begin position="198"/>
        <end position="231"/>
    </location>
</feature>
<evidence type="ECO:0000256" key="1">
    <source>
        <dbReference type="SAM" id="Phobius"/>
    </source>
</evidence>
<dbReference type="RefSeq" id="WP_144388116.1">
    <property type="nucleotide sequence ID" value="NZ_CANNCB010000023.1"/>
</dbReference>
<reference evidence="2 3" key="1">
    <citation type="submission" date="2019-07" db="EMBL/GenBank/DDBJ databases">
        <title>The draft genome sequence of Vibrio algivorus M1486.</title>
        <authorList>
            <person name="Meng X."/>
        </authorList>
    </citation>
    <scope>NUCLEOTIDE SEQUENCE [LARGE SCALE GENOMIC DNA]</scope>
    <source>
        <strain evidence="2 3">M1486</strain>
    </source>
</reference>
<comment type="caution">
    <text evidence="2">The sequence shown here is derived from an EMBL/GenBank/DDBJ whole genome shotgun (WGS) entry which is preliminary data.</text>
</comment>
<dbReference type="OrthoDB" id="5915045at2"/>
<feature type="transmembrane region" description="Helical" evidence="1">
    <location>
        <begin position="42"/>
        <end position="64"/>
    </location>
</feature>
<feature type="transmembrane region" description="Helical" evidence="1">
    <location>
        <begin position="156"/>
        <end position="177"/>
    </location>
</feature>
<dbReference type="AlphaFoldDB" id="A0A557P7H2"/>
<dbReference type="Proteomes" id="UP000319828">
    <property type="component" value="Unassembled WGS sequence"/>
</dbReference>
<sequence length="270" mass="29730">MNDKVEKEFNVGGNIDTALSGQYELKAANIIKEAWQLTTKNFLSFSPTIVVLIILQIAIFMIALKLQLGDTSILFTLLDGSADSTQIESIIQSVIVANFSYEIISAPLYAGVCLMAMSHATGFKTKTNHIFKGLHFTIPVMLVTLMGLILQGLAGAILPFLSLYISMAFSNSVFLVCEKRMTPMRSLLLSFRAVNKKLLTVAAVYALILVMFFTAALFYGIGFILVLPFFFHVKGIIYRDMFGIRMKVINSGGNGTPPNNNNKQSQVFDA</sequence>
<feature type="transmembrane region" description="Helical" evidence="1">
    <location>
        <begin position="99"/>
        <end position="118"/>
    </location>
</feature>
<evidence type="ECO:0000313" key="2">
    <source>
        <dbReference type="EMBL" id="TVO36601.1"/>
    </source>
</evidence>
<name>A0A557P7H2_9VIBR</name>
<evidence type="ECO:0008006" key="4">
    <source>
        <dbReference type="Google" id="ProtNLM"/>
    </source>
</evidence>
<protein>
    <recommendedName>
        <fullName evidence="4">Proline and glycine rich transmembrane protein gene in bax</fullName>
    </recommendedName>
</protein>
<keyword evidence="1" id="KW-0472">Membrane</keyword>
<evidence type="ECO:0000313" key="3">
    <source>
        <dbReference type="Proteomes" id="UP000319828"/>
    </source>
</evidence>
<organism evidence="2 3">
    <name type="scientific">Vibrio algivorus</name>
    <dbReference type="NCBI Taxonomy" id="1667024"/>
    <lineage>
        <taxon>Bacteria</taxon>
        <taxon>Pseudomonadati</taxon>
        <taxon>Pseudomonadota</taxon>
        <taxon>Gammaproteobacteria</taxon>
        <taxon>Vibrionales</taxon>
        <taxon>Vibrionaceae</taxon>
        <taxon>Vibrio</taxon>
    </lineage>
</organism>
<feature type="transmembrane region" description="Helical" evidence="1">
    <location>
        <begin position="130"/>
        <end position="150"/>
    </location>
</feature>
<accession>A0A557P7H2</accession>
<gene>
    <name evidence="2" type="ORF">FOF44_08855</name>
</gene>
<dbReference type="EMBL" id="VMKJ01000015">
    <property type="protein sequence ID" value="TVO36601.1"/>
    <property type="molecule type" value="Genomic_DNA"/>
</dbReference>